<reference evidence="2" key="2">
    <citation type="journal article" date="2024" name="Plant">
        <title>Genomic evolution and insights into agronomic trait innovations of Sesamum species.</title>
        <authorList>
            <person name="Miao H."/>
            <person name="Wang L."/>
            <person name="Qu L."/>
            <person name="Liu H."/>
            <person name="Sun Y."/>
            <person name="Le M."/>
            <person name="Wang Q."/>
            <person name="Wei S."/>
            <person name="Zheng Y."/>
            <person name="Lin W."/>
            <person name="Duan Y."/>
            <person name="Cao H."/>
            <person name="Xiong S."/>
            <person name="Wang X."/>
            <person name="Wei L."/>
            <person name="Li C."/>
            <person name="Ma Q."/>
            <person name="Ju M."/>
            <person name="Zhao R."/>
            <person name="Li G."/>
            <person name="Mu C."/>
            <person name="Tian Q."/>
            <person name="Mei H."/>
            <person name="Zhang T."/>
            <person name="Gao T."/>
            <person name="Zhang H."/>
        </authorList>
    </citation>
    <scope>NUCLEOTIDE SEQUENCE</scope>
    <source>
        <strain evidence="2">G02</strain>
    </source>
</reference>
<accession>A0AAW2S6C2</accession>
<proteinExistence type="predicted"/>
<name>A0AAW2S6C2_SESRA</name>
<feature type="coiled-coil region" evidence="1">
    <location>
        <begin position="8"/>
        <end position="49"/>
    </location>
</feature>
<evidence type="ECO:0000256" key="1">
    <source>
        <dbReference type="SAM" id="Coils"/>
    </source>
</evidence>
<reference evidence="2" key="1">
    <citation type="submission" date="2020-06" db="EMBL/GenBank/DDBJ databases">
        <authorList>
            <person name="Li T."/>
            <person name="Hu X."/>
            <person name="Zhang T."/>
            <person name="Song X."/>
            <person name="Zhang H."/>
            <person name="Dai N."/>
            <person name="Sheng W."/>
            <person name="Hou X."/>
            <person name="Wei L."/>
        </authorList>
    </citation>
    <scope>NUCLEOTIDE SEQUENCE</scope>
    <source>
        <strain evidence="2">G02</strain>
        <tissue evidence="2">Leaf</tissue>
    </source>
</reference>
<organism evidence="2">
    <name type="scientific">Sesamum radiatum</name>
    <name type="common">Black benniseed</name>
    <dbReference type="NCBI Taxonomy" id="300843"/>
    <lineage>
        <taxon>Eukaryota</taxon>
        <taxon>Viridiplantae</taxon>
        <taxon>Streptophyta</taxon>
        <taxon>Embryophyta</taxon>
        <taxon>Tracheophyta</taxon>
        <taxon>Spermatophyta</taxon>
        <taxon>Magnoliopsida</taxon>
        <taxon>eudicotyledons</taxon>
        <taxon>Gunneridae</taxon>
        <taxon>Pentapetalae</taxon>
        <taxon>asterids</taxon>
        <taxon>lamiids</taxon>
        <taxon>Lamiales</taxon>
        <taxon>Pedaliaceae</taxon>
        <taxon>Sesamum</taxon>
    </lineage>
</organism>
<comment type="caution">
    <text evidence="2">The sequence shown here is derived from an EMBL/GenBank/DDBJ whole genome shotgun (WGS) entry which is preliminary data.</text>
</comment>
<gene>
    <name evidence="2" type="ORF">Sradi_2639500</name>
</gene>
<keyword evidence="1" id="KW-0175">Coiled coil</keyword>
<evidence type="ECO:0000313" key="2">
    <source>
        <dbReference type="EMBL" id="KAL0387577.1"/>
    </source>
</evidence>
<protein>
    <submittedName>
        <fullName evidence="2">Uncharacterized protein</fullName>
    </submittedName>
</protein>
<dbReference type="EMBL" id="JACGWJ010000011">
    <property type="protein sequence ID" value="KAL0387577.1"/>
    <property type="molecule type" value="Genomic_DNA"/>
</dbReference>
<dbReference type="AlphaFoldDB" id="A0AAW2S6C2"/>
<sequence>MPRSEAQWQKVEDKVDRLNADVAKFKDEKNEVVARNQQQDKELKKSREEVVGYKGAIRKAIEKVELNFPNTEDGQRYLEGY</sequence>